<comment type="subcellular location">
    <subcellularLocation>
        <location evidence="1">Cell envelope</location>
    </subcellularLocation>
</comment>
<organism evidence="7">
    <name type="scientific">Sporolactobacillus sp. Y61</name>
    <dbReference type="NCBI Taxonomy" id="3160863"/>
    <lineage>
        <taxon>Bacteria</taxon>
        <taxon>Bacillati</taxon>
        <taxon>Bacillota</taxon>
        <taxon>Bacilli</taxon>
        <taxon>Bacillales</taxon>
        <taxon>Sporolactobacillaceae</taxon>
        <taxon>Sporolactobacillus</taxon>
    </lineage>
</organism>
<dbReference type="GO" id="GO:0015833">
    <property type="term" value="P:peptide transport"/>
    <property type="evidence" value="ECO:0007669"/>
    <property type="project" value="TreeGrafter"/>
</dbReference>
<dbReference type="GO" id="GO:0043190">
    <property type="term" value="C:ATP-binding cassette (ABC) transporter complex"/>
    <property type="evidence" value="ECO:0007669"/>
    <property type="project" value="InterPro"/>
</dbReference>
<reference evidence="7" key="1">
    <citation type="submission" date="2024-06" db="EMBL/GenBank/DDBJ databases">
        <authorList>
            <person name="Fan A."/>
            <person name="Zhang F.Y."/>
            <person name="Zhang L."/>
        </authorList>
    </citation>
    <scope>NUCLEOTIDE SEQUENCE</scope>
    <source>
        <strain evidence="7">Y61</strain>
    </source>
</reference>
<feature type="signal peptide" evidence="5">
    <location>
        <begin position="1"/>
        <end position="23"/>
    </location>
</feature>
<dbReference type="RefSeq" id="WP_353947590.1">
    <property type="nucleotide sequence ID" value="NZ_CP159510.1"/>
</dbReference>
<dbReference type="InterPro" id="IPR039424">
    <property type="entry name" value="SBP_5"/>
</dbReference>
<evidence type="ECO:0000256" key="4">
    <source>
        <dbReference type="ARBA" id="ARBA00022729"/>
    </source>
</evidence>
<dbReference type="GO" id="GO:0042597">
    <property type="term" value="C:periplasmic space"/>
    <property type="evidence" value="ECO:0007669"/>
    <property type="project" value="UniProtKB-ARBA"/>
</dbReference>
<feature type="domain" description="Solute-binding protein family 5" evidence="6">
    <location>
        <begin position="89"/>
        <end position="479"/>
    </location>
</feature>
<evidence type="ECO:0000313" key="7">
    <source>
        <dbReference type="EMBL" id="XCJ15846.1"/>
    </source>
</evidence>
<dbReference type="FunFam" id="3.10.105.10:FF:000001">
    <property type="entry name" value="Oligopeptide ABC transporter, oligopeptide-binding protein"/>
    <property type="match status" value="1"/>
</dbReference>
<evidence type="ECO:0000256" key="5">
    <source>
        <dbReference type="SAM" id="SignalP"/>
    </source>
</evidence>
<evidence type="ECO:0000256" key="2">
    <source>
        <dbReference type="ARBA" id="ARBA00005695"/>
    </source>
</evidence>
<protein>
    <submittedName>
        <fullName evidence="7">Peptide ABC transporter substrate-binding protein</fullName>
    </submittedName>
</protein>
<dbReference type="Gene3D" id="3.10.105.10">
    <property type="entry name" value="Dipeptide-binding Protein, Domain 3"/>
    <property type="match status" value="1"/>
</dbReference>
<dbReference type="GO" id="GO:1904680">
    <property type="term" value="F:peptide transmembrane transporter activity"/>
    <property type="evidence" value="ECO:0007669"/>
    <property type="project" value="TreeGrafter"/>
</dbReference>
<keyword evidence="3" id="KW-0813">Transport</keyword>
<comment type="similarity">
    <text evidence="2">Belongs to the bacterial solute-binding protein 5 family.</text>
</comment>
<dbReference type="SUPFAM" id="SSF53850">
    <property type="entry name" value="Periplasmic binding protein-like II"/>
    <property type="match status" value="1"/>
</dbReference>
<dbReference type="GO" id="GO:0030313">
    <property type="term" value="C:cell envelope"/>
    <property type="evidence" value="ECO:0007669"/>
    <property type="project" value="UniProtKB-SubCell"/>
</dbReference>
<evidence type="ECO:0000256" key="1">
    <source>
        <dbReference type="ARBA" id="ARBA00004196"/>
    </source>
</evidence>
<dbReference type="Gene3D" id="3.40.190.10">
    <property type="entry name" value="Periplasmic binding protein-like II"/>
    <property type="match status" value="1"/>
</dbReference>
<dbReference type="PIRSF" id="PIRSF002741">
    <property type="entry name" value="MppA"/>
    <property type="match status" value="1"/>
</dbReference>
<dbReference type="InterPro" id="IPR030678">
    <property type="entry name" value="Peptide/Ni-bd"/>
</dbReference>
<evidence type="ECO:0000256" key="3">
    <source>
        <dbReference type="ARBA" id="ARBA00022448"/>
    </source>
</evidence>
<dbReference type="PANTHER" id="PTHR30290:SF10">
    <property type="entry name" value="PERIPLASMIC OLIGOPEPTIDE-BINDING PROTEIN-RELATED"/>
    <property type="match status" value="1"/>
</dbReference>
<dbReference type="InterPro" id="IPR000914">
    <property type="entry name" value="SBP_5_dom"/>
</dbReference>
<dbReference type="AlphaFoldDB" id="A0AAU8ICB7"/>
<dbReference type="PANTHER" id="PTHR30290">
    <property type="entry name" value="PERIPLASMIC BINDING COMPONENT OF ABC TRANSPORTER"/>
    <property type="match status" value="1"/>
</dbReference>
<dbReference type="Gene3D" id="3.90.76.10">
    <property type="entry name" value="Dipeptide-binding Protein, Domain 1"/>
    <property type="match status" value="1"/>
</dbReference>
<sequence>MKRAKAKWSLVLSFVLAISLVLAACGGSGSSSSDKSKSSNKLAKDQTLNLAIGADIPTLDPTQVTDTVSNNVVAMTMAGLTRMHNNKYEWDLATGEPEISADKKVYTFKLRDQNWSDGKPVTAQDFVYGWQRQNDPAAKPAYNFLFASVGILNAAKIQNPDDPMYGKFQNLGVKALDDKTLQVTLERPAPPFFYSLLSQAQFMPQRADFIKAQGKKYAQSAENVLYNGPFVLDSWKKGSGWTYKKNGDYWNKAKTKLNTVNFRVVKETSTAINLYKTNKIDEVGLTAEYVDSFKKSNPKEVQSAVSSPTWFLRFNQKTNKNLKNINLRKAIGAAIDREGLVKTILNNGSVASNYVVPAHFVTGPDGKDFRAASPDGFPAGDAAAAKDYWNKAKEELGISKLHLNFLSQDGSNTQQLNQYVANQIKKNLPGVTVTINSQPFANYLKLTDEFKFDIQFGGWFPDYQDPMTFLDMWTTDQPMSTTGWSNKKFDNLVKTASEGTADYSKRWNEMIQAEKTMMADYPIAPLYQEGHTWAQKPYVKGLSFPSYGAETDFAQAYLLEH</sequence>
<name>A0AAU8ICB7_9BACL</name>
<accession>A0AAU8ICB7</accession>
<dbReference type="EMBL" id="CP159510">
    <property type="protein sequence ID" value="XCJ15846.1"/>
    <property type="molecule type" value="Genomic_DNA"/>
</dbReference>
<dbReference type="CDD" id="cd08504">
    <property type="entry name" value="PBP2_OppA"/>
    <property type="match status" value="1"/>
</dbReference>
<evidence type="ECO:0000259" key="6">
    <source>
        <dbReference type="Pfam" id="PF00496"/>
    </source>
</evidence>
<keyword evidence="4 5" id="KW-0732">Signal</keyword>
<dbReference type="Pfam" id="PF00496">
    <property type="entry name" value="SBP_bac_5"/>
    <property type="match status" value="1"/>
</dbReference>
<proteinExistence type="inferred from homology"/>
<feature type="chain" id="PRO_5043571737" evidence="5">
    <location>
        <begin position="24"/>
        <end position="561"/>
    </location>
</feature>
<gene>
    <name evidence="7" type="ORF">ABNN70_08935</name>
</gene>
<dbReference type="PROSITE" id="PS51257">
    <property type="entry name" value="PROKAR_LIPOPROTEIN"/>
    <property type="match status" value="1"/>
</dbReference>